<organism evidence="1 2">
    <name type="scientific">Mucuna pruriens</name>
    <name type="common">Velvet bean</name>
    <name type="synonym">Dolichos pruriens</name>
    <dbReference type="NCBI Taxonomy" id="157652"/>
    <lineage>
        <taxon>Eukaryota</taxon>
        <taxon>Viridiplantae</taxon>
        <taxon>Streptophyta</taxon>
        <taxon>Embryophyta</taxon>
        <taxon>Tracheophyta</taxon>
        <taxon>Spermatophyta</taxon>
        <taxon>Magnoliopsida</taxon>
        <taxon>eudicotyledons</taxon>
        <taxon>Gunneridae</taxon>
        <taxon>Pentapetalae</taxon>
        <taxon>rosids</taxon>
        <taxon>fabids</taxon>
        <taxon>Fabales</taxon>
        <taxon>Fabaceae</taxon>
        <taxon>Papilionoideae</taxon>
        <taxon>50 kb inversion clade</taxon>
        <taxon>NPAAA clade</taxon>
        <taxon>indigoferoid/millettioid clade</taxon>
        <taxon>Phaseoleae</taxon>
        <taxon>Mucuna</taxon>
    </lineage>
</organism>
<protein>
    <submittedName>
        <fullName evidence="1">Uncharacterized protein</fullName>
    </submittedName>
</protein>
<dbReference type="AlphaFoldDB" id="A0A371HN22"/>
<keyword evidence="2" id="KW-1185">Reference proteome</keyword>
<name>A0A371HN22_MUCPR</name>
<sequence>MSPMEKLAVQGEIAQGRDRVKYVSPEIILDQSLPRATRHLAEKIGCDFDNANSDIADFDLGNSGSYFDFGVDISPFSLDNMANNDRTFKE</sequence>
<proteinExistence type="predicted"/>
<dbReference type="Proteomes" id="UP000257109">
    <property type="component" value="Unassembled WGS sequence"/>
</dbReference>
<accession>A0A371HN22</accession>
<evidence type="ECO:0000313" key="1">
    <source>
        <dbReference type="EMBL" id="RDY04190.1"/>
    </source>
</evidence>
<comment type="caution">
    <text evidence="1">The sequence shown here is derived from an EMBL/GenBank/DDBJ whole genome shotgun (WGS) entry which is preliminary data.</text>
</comment>
<feature type="non-terminal residue" evidence="1">
    <location>
        <position position="1"/>
    </location>
</feature>
<dbReference type="EMBL" id="QJKJ01002130">
    <property type="protein sequence ID" value="RDY04190.1"/>
    <property type="molecule type" value="Genomic_DNA"/>
</dbReference>
<reference evidence="1" key="1">
    <citation type="submission" date="2018-05" db="EMBL/GenBank/DDBJ databases">
        <title>Draft genome of Mucuna pruriens seed.</title>
        <authorList>
            <person name="Nnadi N.E."/>
            <person name="Vos R."/>
            <person name="Hasami M.H."/>
            <person name="Devisetty U.K."/>
            <person name="Aguiy J.C."/>
        </authorList>
    </citation>
    <scope>NUCLEOTIDE SEQUENCE [LARGE SCALE GENOMIC DNA]</scope>
    <source>
        <strain evidence="1">JCA_2017</strain>
    </source>
</reference>
<gene>
    <name evidence="1" type="ORF">CR513_12130</name>
</gene>
<evidence type="ECO:0000313" key="2">
    <source>
        <dbReference type="Proteomes" id="UP000257109"/>
    </source>
</evidence>